<dbReference type="STRING" id="292564.Cyagr_1680"/>
<evidence type="ECO:0000313" key="2">
    <source>
        <dbReference type="EMBL" id="AFY28829.1"/>
    </source>
</evidence>
<gene>
    <name evidence="2" type="ordered locus">Cyagr_1680</name>
</gene>
<name>K9P8F6_CYAGP</name>
<sequence>MGMIDLPRLRRPLQSASSSLLPPNGPELAALEHSSDPAAWSAEDELEALETVWESLCHDAQAGRPSVQLPQFSYSHLAAVSVPHPPRRPGRRIDEPGLLAS</sequence>
<protein>
    <submittedName>
        <fullName evidence="2">Uncharacterized protein</fullName>
    </submittedName>
</protein>
<dbReference type="AlphaFoldDB" id="K9P8F6"/>
<dbReference type="HOGENOM" id="CLU_2286835_0_0_3"/>
<dbReference type="Proteomes" id="UP000010388">
    <property type="component" value="Chromosome"/>
</dbReference>
<reference evidence="3" key="1">
    <citation type="journal article" date="2013" name="Proc. Natl. Acad. Sci. U.S.A.">
        <title>Improving the coverage of the cyanobacterial phylum using diversity-driven genome sequencing.</title>
        <authorList>
            <person name="Shih P.M."/>
            <person name="Wu D."/>
            <person name="Latifi A."/>
            <person name="Axen S.D."/>
            <person name="Fewer D.P."/>
            <person name="Talla E."/>
            <person name="Calteau A."/>
            <person name="Cai F."/>
            <person name="Tandeau de Marsac N."/>
            <person name="Rippka R."/>
            <person name="Herdman M."/>
            <person name="Sivonen K."/>
            <person name="Coursin T."/>
            <person name="Laurent T."/>
            <person name="Goodwin L."/>
            <person name="Nolan M."/>
            <person name="Davenport K.W."/>
            <person name="Han C.S."/>
            <person name="Rubin E.M."/>
            <person name="Eisen J.A."/>
            <person name="Woyke T."/>
            <person name="Gugger M."/>
            <person name="Kerfeld C.A."/>
        </authorList>
    </citation>
    <scope>NUCLEOTIDE SEQUENCE [LARGE SCALE GENOMIC DNA]</scope>
    <source>
        <strain evidence="3">ATCC 27147 / PCC 6307</strain>
    </source>
</reference>
<dbReference type="EMBL" id="CP003495">
    <property type="protein sequence ID" value="AFY28829.1"/>
    <property type="molecule type" value="Genomic_DNA"/>
</dbReference>
<feature type="compositionally biased region" description="Low complexity" evidence="1">
    <location>
        <begin position="12"/>
        <end position="22"/>
    </location>
</feature>
<organism evidence="2 3">
    <name type="scientific">Cyanobium gracile (strain ATCC 27147 / PCC 6307)</name>
    <dbReference type="NCBI Taxonomy" id="292564"/>
    <lineage>
        <taxon>Bacteria</taxon>
        <taxon>Bacillati</taxon>
        <taxon>Cyanobacteriota</taxon>
        <taxon>Cyanophyceae</taxon>
        <taxon>Synechococcales</taxon>
        <taxon>Prochlorococcaceae</taxon>
        <taxon>Cyanobium</taxon>
    </lineage>
</organism>
<accession>K9P8F6</accession>
<evidence type="ECO:0000256" key="1">
    <source>
        <dbReference type="SAM" id="MobiDB-lite"/>
    </source>
</evidence>
<dbReference type="KEGG" id="cgc:Cyagr_1680"/>
<proteinExistence type="predicted"/>
<feature type="region of interest" description="Disordered" evidence="1">
    <location>
        <begin position="1"/>
        <end position="43"/>
    </location>
</feature>
<feature type="region of interest" description="Disordered" evidence="1">
    <location>
        <begin position="80"/>
        <end position="101"/>
    </location>
</feature>
<evidence type="ECO:0000313" key="3">
    <source>
        <dbReference type="Proteomes" id="UP000010388"/>
    </source>
</evidence>